<keyword evidence="1" id="KW-0812">Transmembrane</keyword>
<dbReference type="AlphaFoldDB" id="A0A3D9HQB2"/>
<name>A0A3D9HQB2_9BACL</name>
<protein>
    <submittedName>
        <fullName evidence="2">Uncharacterized protein DUF3139</fullName>
    </submittedName>
</protein>
<comment type="caution">
    <text evidence="2">The sequence shown here is derived from an EMBL/GenBank/DDBJ whole genome shotgun (WGS) entry which is preliminary data.</text>
</comment>
<sequence>MKTFRFWVTIIVVLFLGFGSGSVYYGFIKVNPAIKESLEHRTITHLSEQGYDHGQYTMRTLKTLKFDGMHDYRVDVQFRDEPGHNYYYGENKNGEIFQNSWNGTKHIEE</sequence>
<organism evidence="2 3">
    <name type="scientific">Cohnella lupini</name>
    <dbReference type="NCBI Taxonomy" id="1294267"/>
    <lineage>
        <taxon>Bacteria</taxon>
        <taxon>Bacillati</taxon>
        <taxon>Bacillota</taxon>
        <taxon>Bacilli</taxon>
        <taxon>Bacillales</taxon>
        <taxon>Paenibacillaceae</taxon>
        <taxon>Cohnella</taxon>
    </lineage>
</organism>
<dbReference type="RefSeq" id="WP_115996067.1">
    <property type="nucleotide sequence ID" value="NZ_QRDY01000050.1"/>
</dbReference>
<keyword evidence="1" id="KW-1133">Transmembrane helix</keyword>
<accession>A0A3D9HQB2</accession>
<evidence type="ECO:0000256" key="1">
    <source>
        <dbReference type="SAM" id="Phobius"/>
    </source>
</evidence>
<dbReference type="Proteomes" id="UP000256869">
    <property type="component" value="Unassembled WGS sequence"/>
</dbReference>
<evidence type="ECO:0000313" key="2">
    <source>
        <dbReference type="EMBL" id="RED51106.1"/>
    </source>
</evidence>
<dbReference type="EMBL" id="QRDY01000050">
    <property type="protein sequence ID" value="RED51106.1"/>
    <property type="molecule type" value="Genomic_DNA"/>
</dbReference>
<keyword evidence="3" id="KW-1185">Reference proteome</keyword>
<feature type="transmembrane region" description="Helical" evidence="1">
    <location>
        <begin position="6"/>
        <end position="27"/>
    </location>
</feature>
<keyword evidence="1" id="KW-0472">Membrane</keyword>
<reference evidence="2 3" key="1">
    <citation type="submission" date="2018-07" db="EMBL/GenBank/DDBJ databases">
        <title>Genomic Encyclopedia of Type Strains, Phase III (KMG-III): the genomes of soil and plant-associated and newly described type strains.</title>
        <authorList>
            <person name="Whitman W."/>
        </authorList>
    </citation>
    <scope>NUCLEOTIDE SEQUENCE [LARGE SCALE GENOMIC DNA]</scope>
    <source>
        <strain evidence="2 3">CECT 8236</strain>
    </source>
</reference>
<gene>
    <name evidence="2" type="ORF">DFP95_1504</name>
</gene>
<proteinExistence type="predicted"/>
<evidence type="ECO:0000313" key="3">
    <source>
        <dbReference type="Proteomes" id="UP000256869"/>
    </source>
</evidence>